<dbReference type="AlphaFoldDB" id="A0A7G8YL11"/>
<dbReference type="RefSeq" id="WP_179600365.1">
    <property type="nucleotide sequence ID" value="NZ_CP060201.1"/>
</dbReference>
<dbReference type="Proteomes" id="UP000515277">
    <property type="component" value="Chromosome"/>
</dbReference>
<gene>
    <name evidence="1" type="ORF">GGI48_24195</name>
</gene>
<evidence type="ECO:0000313" key="2">
    <source>
        <dbReference type="Proteomes" id="UP000515277"/>
    </source>
</evidence>
<organism evidence="1 2">
    <name type="scientific">Pseudomonas protegens</name>
    <dbReference type="NCBI Taxonomy" id="380021"/>
    <lineage>
        <taxon>Bacteria</taxon>
        <taxon>Pseudomonadati</taxon>
        <taxon>Pseudomonadota</taxon>
        <taxon>Gammaproteobacteria</taxon>
        <taxon>Pseudomonadales</taxon>
        <taxon>Pseudomonadaceae</taxon>
        <taxon>Pseudomonas</taxon>
    </lineage>
</organism>
<protein>
    <submittedName>
        <fullName evidence="1">Uncharacterized protein</fullName>
    </submittedName>
</protein>
<name>A0A7G8YL11_9PSED</name>
<reference evidence="2" key="1">
    <citation type="journal article" date="2020" name="Microbiol. Resour. Announc.">
        <title>Complete genome sequences of four natural Pseudomonas isolates that catabolize a wide range of aromatic compounds relevant to lignin valorization.</title>
        <authorList>
            <person name="Hatmaker E.A."/>
            <person name="Presley G."/>
            <person name="Cannon O."/>
            <person name="Guss A.M."/>
            <person name="Elkins J.G."/>
        </authorList>
    </citation>
    <scope>NUCLEOTIDE SEQUENCE [LARGE SCALE GENOMIC DNA]</scope>
    <source>
        <strain evidence="2">H1F5C</strain>
    </source>
</reference>
<accession>A0A7G8YL11</accession>
<sequence>MAPGTGRKNNECSAADSTGIGTVGAFMEGVLVFLLSGGLDRWIAPQPFHVTDTPRKGLRQSAKAGLKRRDWLENTSAVAGLYMEFLQTFVSRPRRSAEPRNPCTSD</sequence>
<proteinExistence type="predicted"/>
<dbReference type="EMBL" id="CP060201">
    <property type="protein sequence ID" value="QNH76361.1"/>
    <property type="molecule type" value="Genomic_DNA"/>
</dbReference>
<evidence type="ECO:0000313" key="1">
    <source>
        <dbReference type="EMBL" id="QNH76361.1"/>
    </source>
</evidence>